<evidence type="ECO:0000256" key="1">
    <source>
        <dbReference type="SAM" id="MobiDB-lite"/>
    </source>
</evidence>
<keyword evidence="3" id="KW-1185">Reference proteome</keyword>
<feature type="compositionally biased region" description="Polar residues" evidence="1">
    <location>
        <begin position="38"/>
        <end position="47"/>
    </location>
</feature>
<proteinExistence type="predicted"/>
<accession>A0ABP6NQV1</accession>
<organism evidence="2 3">
    <name type="scientific">Planomonospora alba</name>
    <dbReference type="NCBI Taxonomy" id="161354"/>
    <lineage>
        <taxon>Bacteria</taxon>
        <taxon>Bacillati</taxon>
        <taxon>Actinomycetota</taxon>
        <taxon>Actinomycetes</taxon>
        <taxon>Streptosporangiales</taxon>
        <taxon>Streptosporangiaceae</taxon>
        <taxon>Planomonospora</taxon>
    </lineage>
</organism>
<comment type="caution">
    <text evidence="2">The sequence shown here is derived from an EMBL/GenBank/DDBJ whole genome shotgun (WGS) entry which is preliminary data.</text>
</comment>
<protein>
    <submittedName>
        <fullName evidence="2">Uncharacterized protein</fullName>
    </submittedName>
</protein>
<name>A0ABP6NQV1_9ACTN</name>
<reference evidence="3" key="1">
    <citation type="journal article" date="2019" name="Int. J. Syst. Evol. Microbiol.">
        <title>The Global Catalogue of Microorganisms (GCM) 10K type strain sequencing project: providing services to taxonomists for standard genome sequencing and annotation.</title>
        <authorList>
            <consortium name="The Broad Institute Genomics Platform"/>
            <consortium name="The Broad Institute Genome Sequencing Center for Infectious Disease"/>
            <person name="Wu L."/>
            <person name="Ma J."/>
        </authorList>
    </citation>
    <scope>NUCLEOTIDE SEQUENCE [LARGE SCALE GENOMIC DNA]</scope>
    <source>
        <strain evidence="3">JCM 9373</strain>
    </source>
</reference>
<gene>
    <name evidence="2" type="ORF">GCM10010466_53380</name>
</gene>
<feature type="region of interest" description="Disordered" evidence="1">
    <location>
        <begin position="1"/>
        <end position="75"/>
    </location>
</feature>
<evidence type="ECO:0000313" key="3">
    <source>
        <dbReference type="Proteomes" id="UP001500320"/>
    </source>
</evidence>
<dbReference type="Proteomes" id="UP001500320">
    <property type="component" value="Unassembled WGS sequence"/>
</dbReference>
<evidence type="ECO:0000313" key="2">
    <source>
        <dbReference type="EMBL" id="GAA3155786.1"/>
    </source>
</evidence>
<sequence length="75" mass="8019">MTILEIPLEPRRETGSARYGRTGTVTLCERTTPDAPVTGTSNGTGNVDATPDMRSWGRPGARGPVRRRARDGAPP</sequence>
<dbReference type="EMBL" id="BAAAUT010000051">
    <property type="protein sequence ID" value="GAA3155786.1"/>
    <property type="molecule type" value="Genomic_DNA"/>
</dbReference>